<comment type="caution">
    <text evidence="1">The sequence shown here is derived from an EMBL/GenBank/DDBJ whole genome shotgun (WGS) entry which is preliminary data.</text>
</comment>
<sequence>MVNFKFLIMKKKKFLLPALAFFAILLINFGAINFNGQNSNDGNLFMANAHANVNPKDCYDQVERNHGDPIIDPVIACDLSGYPSCLTVNDATFADGLNHC</sequence>
<dbReference type="AlphaFoldDB" id="A0A0L8APL7"/>
<organism evidence="1 2">
    <name type="scientific">Roseivirga seohaensis subsp. aquiponti</name>
    <dbReference type="NCBI Taxonomy" id="1566026"/>
    <lineage>
        <taxon>Bacteria</taxon>
        <taxon>Pseudomonadati</taxon>
        <taxon>Bacteroidota</taxon>
        <taxon>Cytophagia</taxon>
        <taxon>Cytophagales</taxon>
        <taxon>Roseivirgaceae</taxon>
        <taxon>Roseivirga</taxon>
    </lineage>
</organism>
<evidence type="ECO:0000313" key="1">
    <source>
        <dbReference type="EMBL" id="KOF04165.1"/>
    </source>
</evidence>
<gene>
    <name evidence="1" type="ORF">OB69_04080</name>
</gene>
<dbReference type="Proteomes" id="UP000036908">
    <property type="component" value="Unassembled WGS sequence"/>
</dbReference>
<dbReference type="EMBL" id="JSVA01000004">
    <property type="protein sequence ID" value="KOF04165.1"/>
    <property type="molecule type" value="Genomic_DNA"/>
</dbReference>
<protein>
    <submittedName>
        <fullName evidence="1">Uncharacterized protein</fullName>
    </submittedName>
</protein>
<reference evidence="2" key="1">
    <citation type="submission" date="2014-11" db="EMBL/GenBank/DDBJ databases">
        <title>Genome sequencing of Roseivirga sp. D-25.</title>
        <authorList>
            <person name="Selvaratnam C."/>
            <person name="Thevarajoo S."/>
            <person name="Goh K.M."/>
            <person name="Eee R."/>
            <person name="Chan K.-G."/>
            <person name="Chong C.S."/>
        </authorList>
    </citation>
    <scope>NUCLEOTIDE SEQUENCE [LARGE SCALE GENOMIC DNA]</scope>
    <source>
        <strain evidence="2">D-25</strain>
    </source>
</reference>
<evidence type="ECO:0000313" key="2">
    <source>
        <dbReference type="Proteomes" id="UP000036908"/>
    </source>
</evidence>
<keyword evidence="2" id="KW-1185">Reference proteome</keyword>
<proteinExistence type="predicted"/>
<dbReference type="PATRIC" id="fig|1566026.4.peg.2588"/>
<accession>A0A0L8APL7</accession>
<name>A0A0L8APL7_9BACT</name>